<dbReference type="GO" id="GO:0032798">
    <property type="term" value="C:Swi5-Sfr1 complex"/>
    <property type="evidence" value="ECO:0007669"/>
    <property type="project" value="TreeGrafter"/>
</dbReference>
<dbReference type="AlphaFoldDB" id="A0A6P4E3W7"/>
<feature type="region of interest" description="Disordered" evidence="7">
    <location>
        <begin position="47"/>
        <end position="70"/>
    </location>
</feature>
<dbReference type="RefSeq" id="XP_016971139.2">
    <property type="nucleotide sequence ID" value="XM_017115650.2"/>
</dbReference>
<comment type="function">
    <text evidence="5">Component of the swi5-sfr1 complex, a complex required for double-strand break repair via homologous recombination.</text>
</comment>
<dbReference type="GO" id="GO:0034974">
    <property type="term" value="C:Swi5-Swi2 complex"/>
    <property type="evidence" value="ECO:0007669"/>
    <property type="project" value="TreeGrafter"/>
</dbReference>
<reference evidence="8" key="1">
    <citation type="submission" date="2025-08" db="UniProtKB">
        <authorList>
            <consortium name="RefSeq"/>
        </authorList>
    </citation>
    <scope>IDENTIFICATION</scope>
</reference>
<dbReference type="GO" id="GO:0000709">
    <property type="term" value="P:meiotic joint molecule formation"/>
    <property type="evidence" value="ECO:0007669"/>
    <property type="project" value="TreeGrafter"/>
</dbReference>
<comment type="similarity">
    <text evidence="1">Belongs to the SWI5/SAE3 family.</text>
</comment>
<evidence type="ECO:0000256" key="1">
    <source>
        <dbReference type="ARBA" id="ARBA00008060"/>
    </source>
</evidence>
<evidence type="ECO:0000256" key="4">
    <source>
        <dbReference type="ARBA" id="ARBA00023204"/>
    </source>
</evidence>
<evidence type="ECO:0000256" key="6">
    <source>
        <dbReference type="ARBA" id="ARBA00030081"/>
    </source>
</evidence>
<accession>A0A6P4E3W7</accession>
<proteinExistence type="inferred from homology"/>
<dbReference type="OrthoDB" id="5839at2759"/>
<gene>
    <name evidence="8" type="primary">LOC108038806</name>
</gene>
<feature type="compositionally biased region" description="Basic and acidic residues" evidence="7">
    <location>
        <begin position="61"/>
        <end position="70"/>
    </location>
</feature>
<dbReference type="InterPro" id="IPR010760">
    <property type="entry name" value="DNA-repair_Swi5"/>
</dbReference>
<evidence type="ECO:0000256" key="7">
    <source>
        <dbReference type="SAM" id="MobiDB-lite"/>
    </source>
</evidence>
<feature type="compositionally biased region" description="Basic residues" evidence="7">
    <location>
        <begin position="51"/>
        <end position="60"/>
    </location>
</feature>
<organism evidence="8">
    <name type="scientific">Drosophila rhopaloa</name>
    <name type="common">Fruit fly</name>
    <dbReference type="NCBI Taxonomy" id="1041015"/>
    <lineage>
        <taxon>Eukaryota</taxon>
        <taxon>Metazoa</taxon>
        <taxon>Ecdysozoa</taxon>
        <taxon>Arthropoda</taxon>
        <taxon>Hexapoda</taxon>
        <taxon>Insecta</taxon>
        <taxon>Pterygota</taxon>
        <taxon>Neoptera</taxon>
        <taxon>Endopterygota</taxon>
        <taxon>Diptera</taxon>
        <taxon>Brachycera</taxon>
        <taxon>Muscomorpha</taxon>
        <taxon>Ephydroidea</taxon>
        <taxon>Drosophilidae</taxon>
        <taxon>Drosophila</taxon>
        <taxon>Sophophora</taxon>
    </lineage>
</organism>
<evidence type="ECO:0000256" key="5">
    <source>
        <dbReference type="ARBA" id="ARBA00025380"/>
    </source>
</evidence>
<evidence type="ECO:0000313" key="8">
    <source>
        <dbReference type="RefSeq" id="XP_016971139.1"/>
    </source>
</evidence>
<dbReference type="PANTHER" id="PTHR28529">
    <property type="entry name" value="DNA REPAIR PROTEIN SWI5 HOMOLOG"/>
    <property type="match status" value="1"/>
</dbReference>
<dbReference type="Pfam" id="PF07061">
    <property type="entry name" value="Swi5"/>
    <property type="match status" value="1"/>
</dbReference>
<dbReference type="GO" id="GO:0010772">
    <property type="term" value="P:meiotic DNA recombinase assembly involved in reciprocal meiotic recombination"/>
    <property type="evidence" value="ECO:0007669"/>
    <property type="project" value="TreeGrafter"/>
</dbReference>
<protein>
    <recommendedName>
        <fullName evidence="2">DNA repair protein SWI5 homolog</fullName>
    </recommendedName>
    <alternativeName>
        <fullName evidence="6">Protein SAE3 homolog</fullName>
    </alternativeName>
</protein>
<name>A0A6P4E3W7_DRORH</name>
<sequence length="115" mass="13149">MQRNLKILHVLSNGGARLSGLQCTQLMRYRYRSTDSSQSNTIAIHLNMKDSKKKSRKMVNKHMEAKDSQKKKTIELLHEYNDLKDATQLVLGALATLKSVPIRSVYSTYNLPVEE</sequence>
<keyword evidence="4" id="KW-0234">DNA repair</keyword>
<dbReference type="RefSeq" id="XP_016971139.1">
    <property type="nucleotide sequence ID" value="XM_017115650.1"/>
</dbReference>
<dbReference type="PANTHER" id="PTHR28529:SF2">
    <property type="entry name" value="DNA REPAIR PROTEIN SWI5 HOMOLOG"/>
    <property type="match status" value="1"/>
</dbReference>
<evidence type="ECO:0000256" key="2">
    <source>
        <dbReference type="ARBA" id="ARBA00019825"/>
    </source>
</evidence>
<dbReference type="Gene3D" id="1.20.5.170">
    <property type="match status" value="1"/>
</dbReference>
<dbReference type="GeneID" id="108038806"/>
<keyword evidence="3" id="KW-0227">DNA damage</keyword>
<evidence type="ECO:0000256" key="3">
    <source>
        <dbReference type="ARBA" id="ARBA00022763"/>
    </source>
</evidence>